<protein>
    <submittedName>
        <fullName evidence="1">Uncharacterized protein</fullName>
    </submittedName>
</protein>
<organism evidence="1 2">
    <name type="scientific">Pleurodeles waltl</name>
    <name type="common">Iberian ribbed newt</name>
    <dbReference type="NCBI Taxonomy" id="8319"/>
    <lineage>
        <taxon>Eukaryota</taxon>
        <taxon>Metazoa</taxon>
        <taxon>Chordata</taxon>
        <taxon>Craniata</taxon>
        <taxon>Vertebrata</taxon>
        <taxon>Euteleostomi</taxon>
        <taxon>Amphibia</taxon>
        <taxon>Batrachia</taxon>
        <taxon>Caudata</taxon>
        <taxon>Salamandroidea</taxon>
        <taxon>Salamandridae</taxon>
        <taxon>Pleurodelinae</taxon>
        <taxon>Pleurodeles</taxon>
    </lineage>
</organism>
<accession>A0AAV7NSQ2</accession>
<dbReference type="Proteomes" id="UP001066276">
    <property type="component" value="Chromosome 8"/>
</dbReference>
<gene>
    <name evidence="1" type="ORF">NDU88_006312</name>
</gene>
<dbReference type="EMBL" id="JANPWB010000012">
    <property type="protein sequence ID" value="KAJ1118117.1"/>
    <property type="molecule type" value="Genomic_DNA"/>
</dbReference>
<name>A0AAV7NSQ2_PLEWA</name>
<sequence>MGAFGTPNAATSADGALFSRRLEDAMTLLRRHMKLDGRRERLNMQPLLARGNQAVSRLSARPTHTTLGLGAAYGVHYNPQ</sequence>
<keyword evidence="2" id="KW-1185">Reference proteome</keyword>
<proteinExistence type="predicted"/>
<dbReference type="AlphaFoldDB" id="A0AAV7NSQ2"/>
<evidence type="ECO:0000313" key="2">
    <source>
        <dbReference type="Proteomes" id="UP001066276"/>
    </source>
</evidence>
<comment type="caution">
    <text evidence="1">The sequence shown here is derived from an EMBL/GenBank/DDBJ whole genome shotgun (WGS) entry which is preliminary data.</text>
</comment>
<evidence type="ECO:0000313" key="1">
    <source>
        <dbReference type="EMBL" id="KAJ1118117.1"/>
    </source>
</evidence>
<reference evidence="1" key="1">
    <citation type="journal article" date="2022" name="bioRxiv">
        <title>Sequencing and chromosome-scale assembly of the giantPleurodeles waltlgenome.</title>
        <authorList>
            <person name="Brown T."/>
            <person name="Elewa A."/>
            <person name="Iarovenko S."/>
            <person name="Subramanian E."/>
            <person name="Araus A.J."/>
            <person name="Petzold A."/>
            <person name="Susuki M."/>
            <person name="Suzuki K.-i.T."/>
            <person name="Hayashi T."/>
            <person name="Toyoda A."/>
            <person name="Oliveira C."/>
            <person name="Osipova E."/>
            <person name="Leigh N.D."/>
            <person name="Simon A."/>
            <person name="Yun M.H."/>
        </authorList>
    </citation>
    <scope>NUCLEOTIDE SEQUENCE</scope>
    <source>
        <strain evidence="1">20211129_DDA</strain>
        <tissue evidence="1">Liver</tissue>
    </source>
</reference>